<evidence type="ECO:0000256" key="1">
    <source>
        <dbReference type="SAM" id="MobiDB-lite"/>
    </source>
</evidence>
<keyword evidence="4" id="KW-1185">Reference proteome</keyword>
<keyword evidence="2" id="KW-0812">Transmembrane</keyword>
<dbReference type="Proteomes" id="UP001141950">
    <property type="component" value="Unassembled WGS sequence"/>
</dbReference>
<protein>
    <submittedName>
        <fullName evidence="3">YwmB family TATA-box binding protein</fullName>
    </submittedName>
</protein>
<dbReference type="InterPro" id="IPR014794">
    <property type="entry name" value="DUF1779"/>
</dbReference>
<organism evidence="3 4">
    <name type="scientific">Paenibacillus soyae</name>
    <dbReference type="NCBI Taxonomy" id="2969249"/>
    <lineage>
        <taxon>Bacteria</taxon>
        <taxon>Bacillati</taxon>
        <taxon>Bacillota</taxon>
        <taxon>Bacilli</taxon>
        <taxon>Bacillales</taxon>
        <taxon>Paenibacillaceae</taxon>
        <taxon>Paenibacillus</taxon>
    </lineage>
</organism>
<evidence type="ECO:0000256" key="2">
    <source>
        <dbReference type="SAM" id="Phobius"/>
    </source>
</evidence>
<name>A0A9X2ML22_9BACL</name>
<keyword evidence="2" id="KW-0472">Membrane</keyword>
<evidence type="ECO:0000313" key="3">
    <source>
        <dbReference type="EMBL" id="MCR2802275.1"/>
    </source>
</evidence>
<feature type="region of interest" description="Disordered" evidence="1">
    <location>
        <begin position="1"/>
        <end position="23"/>
    </location>
</feature>
<accession>A0A9X2ML22</accession>
<keyword evidence="2" id="KW-1133">Transmembrane helix</keyword>
<gene>
    <name evidence="3" type="ORF">NQZ67_00145</name>
</gene>
<dbReference type="Gene3D" id="3.30.360.40">
    <property type="entry name" value="YwmB-like"/>
    <property type="match status" value="1"/>
</dbReference>
<dbReference type="EMBL" id="JANIPJ010000001">
    <property type="protein sequence ID" value="MCR2802275.1"/>
    <property type="molecule type" value="Genomic_DNA"/>
</dbReference>
<feature type="transmembrane region" description="Helical" evidence="2">
    <location>
        <begin position="27"/>
        <end position="46"/>
    </location>
</feature>
<dbReference type="AlphaFoldDB" id="A0A9X2ML22"/>
<proteinExistence type="predicted"/>
<comment type="caution">
    <text evidence="3">The sequence shown here is derived from an EMBL/GenBank/DDBJ whole genome shotgun (WGS) entry which is preliminary data.</text>
</comment>
<sequence length="285" mass="30932">MYMPENKGWSGTTVPKRRGSSPRKQRVSVAGALVLLLLLIVAALLMNKPESESAHSGMSHDLGKLWEWTDAALNGGAEASDWHLRWRLETNNAKAFDELVDTIFRDDKGRELVKTVTNGGLSVHGEVPAYGGARISVHRAEQTEEGEVLMVLLDRKGGSGLTLKELDASAAAVAELLEAVTPDLQPSIKTHGYAASEEAGRRIERLAQGKEVERYDDGRTTSLTLRSAILRLSQPMGNGRSANMQIAVHPNTERDEAEITVGVPLLTGEFGSVFADAQEDGEHEQ</sequence>
<dbReference type="RefSeq" id="WP_257441751.1">
    <property type="nucleotide sequence ID" value="NZ_JANIPJ010000001.1"/>
</dbReference>
<dbReference type="Pfam" id="PF08680">
    <property type="entry name" value="DUF1779"/>
    <property type="match status" value="1"/>
</dbReference>
<reference evidence="3" key="1">
    <citation type="submission" date="2022-08" db="EMBL/GenBank/DDBJ databases">
        <title>The genomic sequence of strain Paenibacillus sp. SCIV0701.</title>
        <authorList>
            <person name="Zhao H."/>
        </authorList>
    </citation>
    <scope>NUCLEOTIDE SEQUENCE</scope>
    <source>
        <strain evidence="3">SCIV0701</strain>
    </source>
</reference>
<evidence type="ECO:0000313" key="4">
    <source>
        <dbReference type="Proteomes" id="UP001141950"/>
    </source>
</evidence>